<dbReference type="GO" id="GO:0004129">
    <property type="term" value="F:cytochrome-c oxidase activity"/>
    <property type="evidence" value="ECO:0007669"/>
    <property type="project" value="InterPro"/>
</dbReference>
<dbReference type="VEuPathDB" id="FungiDB:RhiirFUN_016452"/>
<dbReference type="AlphaFoldDB" id="A0A2P4QA05"/>
<protein>
    <submittedName>
        <fullName evidence="3">Cytochrome c oxidase</fullName>
    </submittedName>
</protein>
<dbReference type="InterPro" id="IPR036927">
    <property type="entry name" value="Cyt_c_oxase-like_su1_sf"/>
</dbReference>
<proteinExistence type="predicted"/>
<keyword evidence="1" id="KW-0812">Transmembrane</keyword>
<dbReference type="Proteomes" id="UP000018888">
    <property type="component" value="Unassembled WGS sequence"/>
</dbReference>
<feature type="transmembrane region" description="Helical" evidence="1">
    <location>
        <begin position="25"/>
        <end position="47"/>
    </location>
</feature>
<dbReference type="SUPFAM" id="SSF81442">
    <property type="entry name" value="Cytochrome c oxidase subunit I-like"/>
    <property type="match status" value="1"/>
</dbReference>
<evidence type="ECO:0000313" key="3">
    <source>
        <dbReference type="EMBL" id="POG74462.1"/>
    </source>
</evidence>
<keyword evidence="1" id="KW-0472">Membrane</keyword>
<keyword evidence="1" id="KW-1133">Transmembrane helix</keyword>
<sequence>MHDTYVVAHFHKIIGKSYNELLGKIHFWTFFIGVKLTFMPMHSLVLARMPRRISDYPDAFAGWNMVASFGSVISLVSIFPFNSRRFQPTQMTLSSLNNRVDFLAETHGESSSHLDFELSKCTSLSTLAFYDDRIIDVNLRHFLNDQFEQLYFCNFFLLDRFRRYTSQAHLFSGLLLEISLFTITRELLSATMSIDLVGMLITDSLIR</sequence>
<comment type="caution">
    <text evidence="3">The sequence shown here is derived from an EMBL/GenBank/DDBJ whole genome shotgun (WGS) entry which is preliminary data.</text>
</comment>
<dbReference type="GO" id="GO:0020037">
    <property type="term" value="F:heme binding"/>
    <property type="evidence" value="ECO:0007669"/>
    <property type="project" value="InterPro"/>
</dbReference>
<dbReference type="GO" id="GO:0005739">
    <property type="term" value="C:mitochondrion"/>
    <property type="evidence" value="ECO:0007669"/>
    <property type="project" value="UniProtKB-ARBA"/>
</dbReference>
<evidence type="ECO:0000313" key="4">
    <source>
        <dbReference type="Proteomes" id="UP000018888"/>
    </source>
</evidence>
<dbReference type="PANTHER" id="PTHR10422">
    <property type="entry name" value="CYTOCHROME C OXIDASE SUBUNIT 1"/>
    <property type="match status" value="1"/>
</dbReference>
<reference evidence="3 4" key="2">
    <citation type="journal article" date="2018" name="New Phytol.">
        <title>High intraspecific genome diversity in the model arbuscular mycorrhizal symbiont Rhizophagus irregularis.</title>
        <authorList>
            <person name="Chen E.C.H."/>
            <person name="Morin E."/>
            <person name="Beaudet D."/>
            <person name="Noel J."/>
            <person name="Yildirir G."/>
            <person name="Ndikumana S."/>
            <person name="Charron P."/>
            <person name="St-Onge C."/>
            <person name="Giorgi J."/>
            <person name="Kruger M."/>
            <person name="Marton T."/>
            <person name="Ropars J."/>
            <person name="Grigoriev I.V."/>
            <person name="Hainaut M."/>
            <person name="Henrissat B."/>
            <person name="Roux C."/>
            <person name="Martin F."/>
            <person name="Corradi N."/>
        </authorList>
    </citation>
    <scope>NUCLEOTIDE SEQUENCE [LARGE SCALE GENOMIC DNA]</scope>
    <source>
        <strain evidence="3 4">DAOM 197198</strain>
    </source>
</reference>
<feature type="transmembrane region" description="Helical" evidence="1">
    <location>
        <begin position="59"/>
        <end position="81"/>
    </location>
</feature>
<dbReference type="PROSITE" id="PS50855">
    <property type="entry name" value="COX1"/>
    <property type="match status" value="1"/>
</dbReference>
<feature type="domain" description="Cytochrome oxidase subunit I profile" evidence="2">
    <location>
        <begin position="10"/>
        <end position="81"/>
    </location>
</feature>
<dbReference type="InterPro" id="IPR000883">
    <property type="entry name" value="Cyt_C_Oxase_1"/>
</dbReference>
<dbReference type="EMBL" id="AUPC02000071">
    <property type="protein sequence ID" value="POG74462.1"/>
    <property type="molecule type" value="Genomic_DNA"/>
</dbReference>
<dbReference type="GO" id="GO:0006123">
    <property type="term" value="P:mitochondrial electron transport, cytochrome c to oxygen"/>
    <property type="evidence" value="ECO:0007669"/>
    <property type="project" value="TreeGrafter"/>
</dbReference>
<dbReference type="Gene3D" id="1.20.210.10">
    <property type="entry name" value="Cytochrome c oxidase-like, subunit I domain"/>
    <property type="match status" value="1"/>
</dbReference>
<dbReference type="PANTHER" id="PTHR10422:SF18">
    <property type="entry name" value="CYTOCHROME C OXIDASE SUBUNIT 1"/>
    <property type="match status" value="1"/>
</dbReference>
<dbReference type="InterPro" id="IPR023616">
    <property type="entry name" value="Cyt_c_oxase-like_su1_dom"/>
</dbReference>
<reference evidence="3 4" key="1">
    <citation type="journal article" date="2013" name="Proc. Natl. Acad. Sci. U.S.A.">
        <title>Genome of an arbuscular mycorrhizal fungus provides insight into the oldest plant symbiosis.</title>
        <authorList>
            <person name="Tisserant E."/>
            <person name="Malbreil M."/>
            <person name="Kuo A."/>
            <person name="Kohler A."/>
            <person name="Symeonidi A."/>
            <person name="Balestrini R."/>
            <person name="Charron P."/>
            <person name="Duensing N."/>
            <person name="Frei Dit Frey N."/>
            <person name="Gianinazzi-Pearson V."/>
            <person name="Gilbert L.B."/>
            <person name="Handa Y."/>
            <person name="Herr J.R."/>
            <person name="Hijri M."/>
            <person name="Koul R."/>
            <person name="Kawaguchi M."/>
            <person name="Krajinski F."/>
            <person name="Lammers P.J."/>
            <person name="Masclaux F.G."/>
            <person name="Murat C."/>
            <person name="Morin E."/>
            <person name="Ndikumana S."/>
            <person name="Pagni M."/>
            <person name="Petitpierre D."/>
            <person name="Requena N."/>
            <person name="Rosikiewicz P."/>
            <person name="Riley R."/>
            <person name="Saito K."/>
            <person name="San Clemente H."/>
            <person name="Shapiro H."/>
            <person name="van Tuinen D."/>
            <person name="Becard G."/>
            <person name="Bonfante P."/>
            <person name="Paszkowski U."/>
            <person name="Shachar-Hill Y.Y."/>
            <person name="Tuskan G.A."/>
            <person name="Young P.W."/>
            <person name="Sanders I.R."/>
            <person name="Henrissat B."/>
            <person name="Rensing S.A."/>
            <person name="Grigoriev I.V."/>
            <person name="Corradi N."/>
            <person name="Roux C."/>
            <person name="Martin F."/>
        </authorList>
    </citation>
    <scope>NUCLEOTIDE SEQUENCE [LARGE SCALE GENOMIC DNA]</scope>
    <source>
        <strain evidence="3 4">DAOM 197198</strain>
    </source>
</reference>
<name>A0A2P4QA05_RHIID</name>
<evidence type="ECO:0000259" key="2">
    <source>
        <dbReference type="PROSITE" id="PS50855"/>
    </source>
</evidence>
<evidence type="ECO:0000256" key="1">
    <source>
        <dbReference type="SAM" id="Phobius"/>
    </source>
</evidence>
<dbReference type="GO" id="GO:0016020">
    <property type="term" value="C:membrane"/>
    <property type="evidence" value="ECO:0007669"/>
    <property type="project" value="InterPro"/>
</dbReference>
<gene>
    <name evidence="3" type="ORF">GLOIN_2v1044124</name>
</gene>
<dbReference type="GO" id="GO:0015990">
    <property type="term" value="P:electron transport coupled proton transport"/>
    <property type="evidence" value="ECO:0007669"/>
    <property type="project" value="TreeGrafter"/>
</dbReference>
<organism evidence="3 4">
    <name type="scientific">Rhizophagus irregularis (strain DAOM 181602 / DAOM 197198 / MUCL 43194)</name>
    <name type="common">Arbuscular mycorrhizal fungus</name>
    <name type="synonym">Glomus intraradices</name>
    <dbReference type="NCBI Taxonomy" id="747089"/>
    <lineage>
        <taxon>Eukaryota</taxon>
        <taxon>Fungi</taxon>
        <taxon>Fungi incertae sedis</taxon>
        <taxon>Mucoromycota</taxon>
        <taxon>Glomeromycotina</taxon>
        <taxon>Glomeromycetes</taxon>
        <taxon>Glomerales</taxon>
        <taxon>Glomeraceae</taxon>
        <taxon>Rhizophagus</taxon>
    </lineage>
</organism>
<keyword evidence="4" id="KW-1185">Reference proteome</keyword>
<dbReference type="Pfam" id="PF00115">
    <property type="entry name" value="COX1"/>
    <property type="match status" value="1"/>
</dbReference>
<accession>A0A2P4QA05</accession>